<dbReference type="Gene3D" id="3.40.50.1100">
    <property type="match status" value="2"/>
</dbReference>
<evidence type="ECO:0000256" key="2">
    <source>
        <dbReference type="ARBA" id="ARBA00007103"/>
    </source>
</evidence>
<dbReference type="CDD" id="cd01561">
    <property type="entry name" value="CBS_like"/>
    <property type="match status" value="1"/>
</dbReference>
<dbReference type="InterPro" id="IPR050214">
    <property type="entry name" value="Cys_Synth/Cystath_Beta-Synth"/>
</dbReference>
<dbReference type="PANTHER" id="PTHR10314">
    <property type="entry name" value="CYSTATHIONINE BETA-SYNTHASE"/>
    <property type="match status" value="1"/>
</dbReference>
<keyword evidence="7" id="KW-0129">CBS domain</keyword>
<dbReference type="FunFam" id="3.40.50.1100:FF:000003">
    <property type="entry name" value="Cystathionine beta-synthase"/>
    <property type="match status" value="1"/>
</dbReference>
<dbReference type="Proteomes" id="UP000625711">
    <property type="component" value="Unassembled WGS sequence"/>
</dbReference>
<dbReference type="EMBL" id="JAACXV010000290">
    <property type="protein sequence ID" value="KAF7280503.1"/>
    <property type="molecule type" value="Genomic_DNA"/>
</dbReference>
<dbReference type="InterPro" id="IPR036052">
    <property type="entry name" value="TrpB-like_PALP_sf"/>
</dbReference>
<evidence type="ECO:0000313" key="10">
    <source>
        <dbReference type="Proteomes" id="UP000625711"/>
    </source>
</evidence>
<keyword evidence="4" id="KW-0808">Transferase</keyword>
<dbReference type="GO" id="GO:0006535">
    <property type="term" value="P:cysteine biosynthetic process from serine"/>
    <property type="evidence" value="ECO:0007669"/>
    <property type="project" value="UniProtKB-ARBA"/>
</dbReference>
<accession>A0A834IL68</accession>
<dbReference type="FunFam" id="3.40.50.1100:FF:000006">
    <property type="entry name" value="Cysteine synthase"/>
    <property type="match status" value="1"/>
</dbReference>
<evidence type="ECO:0000313" key="9">
    <source>
        <dbReference type="EMBL" id="KAF7280503.1"/>
    </source>
</evidence>
<name>A0A834IL68_RHYFE</name>
<proteinExistence type="inferred from homology"/>
<evidence type="ECO:0000259" key="8">
    <source>
        <dbReference type="PROSITE" id="PS51371"/>
    </source>
</evidence>
<feature type="domain" description="CBS" evidence="8">
    <location>
        <begin position="396"/>
        <end position="453"/>
    </location>
</feature>
<dbReference type="InterPro" id="IPR046342">
    <property type="entry name" value="CBS_dom_sf"/>
</dbReference>
<dbReference type="InterPro" id="IPR000644">
    <property type="entry name" value="CBS_dom"/>
</dbReference>
<protein>
    <recommendedName>
        <fullName evidence="8">CBS domain-containing protein</fullName>
    </recommendedName>
</protein>
<sequence>MATHVPENELIYVAKLNETFEAPGAPIKCKWRESLTKPMPSPHCRHDWKQQYKNGVFPDVLAMIGNTPMVKLNNIPKSYGLECNIYAKCEFLNPGGSVKDRMVKRIFEDIERQGLIKPGMTIIEYSSGNTGIAVALVCALKGYKCIIVMSEKISDEKEAVIVSLGAKVVRCPVTAGLEAPDGLFGTAYRLHKEIPDSFILDQFGHPGNPLTHYDTTANEILDQLENKVDMIVFGGGTGGTVTGIGRKFREVSPHTKIVGFDPVGSRYAYPPSLNKTDVTFFEVEGIGYEIVPPTLDQSVCDYWIKTTDLDALPMAKRLMKEEGLLVGMSSGAGVAAALKAAKELKKGQNCVVLLPDSIRNYMTKFVSDRWMEAKGYQPCENKNNVWWWDQKVSNLKYRPPVLVDNDDSLEKVMSLLQKEQRNEAIVVSANGNLVGAVTISTIRNKILAGSLQSNDAISRCTSRILPKLDDNSIIGRAFRIIENDPFALVTKTTGEGSGKIESPVGIIYGDDIYNYISNH</sequence>
<evidence type="ECO:0000256" key="1">
    <source>
        <dbReference type="ARBA" id="ARBA00001933"/>
    </source>
</evidence>
<dbReference type="Gene3D" id="3.10.580.10">
    <property type="entry name" value="CBS-domain"/>
    <property type="match status" value="1"/>
</dbReference>
<dbReference type="OrthoDB" id="728at2759"/>
<organism evidence="9 10">
    <name type="scientific">Rhynchophorus ferrugineus</name>
    <name type="common">Red palm weevil</name>
    <name type="synonym">Curculio ferrugineus</name>
    <dbReference type="NCBI Taxonomy" id="354439"/>
    <lineage>
        <taxon>Eukaryota</taxon>
        <taxon>Metazoa</taxon>
        <taxon>Ecdysozoa</taxon>
        <taxon>Arthropoda</taxon>
        <taxon>Hexapoda</taxon>
        <taxon>Insecta</taxon>
        <taxon>Pterygota</taxon>
        <taxon>Neoptera</taxon>
        <taxon>Endopterygota</taxon>
        <taxon>Coleoptera</taxon>
        <taxon>Polyphaga</taxon>
        <taxon>Cucujiformia</taxon>
        <taxon>Curculionidae</taxon>
        <taxon>Dryophthorinae</taxon>
        <taxon>Rhynchophorus</taxon>
    </lineage>
</organism>
<dbReference type="AlphaFoldDB" id="A0A834IL68"/>
<reference evidence="9" key="1">
    <citation type="submission" date="2020-08" db="EMBL/GenBank/DDBJ databases">
        <title>Genome sequencing and assembly of the red palm weevil Rhynchophorus ferrugineus.</title>
        <authorList>
            <person name="Dias G.B."/>
            <person name="Bergman C.M."/>
            <person name="Manee M."/>
        </authorList>
    </citation>
    <scope>NUCLEOTIDE SEQUENCE</scope>
    <source>
        <strain evidence="9">AA-2017</strain>
        <tissue evidence="9">Whole larva</tissue>
    </source>
</reference>
<keyword evidence="3" id="KW-0028">Amino-acid biosynthesis</keyword>
<evidence type="ECO:0000256" key="3">
    <source>
        <dbReference type="ARBA" id="ARBA00022605"/>
    </source>
</evidence>
<dbReference type="GO" id="GO:0016740">
    <property type="term" value="F:transferase activity"/>
    <property type="evidence" value="ECO:0007669"/>
    <property type="project" value="UniProtKB-KW"/>
</dbReference>
<keyword evidence="5" id="KW-0663">Pyridoxal phosphate</keyword>
<gene>
    <name evidence="9" type="ORF">GWI33_005808</name>
</gene>
<evidence type="ECO:0000256" key="4">
    <source>
        <dbReference type="ARBA" id="ARBA00022679"/>
    </source>
</evidence>
<comment type="caution">
    <text evidence="9">The sequence shown here is derived from an EMBL/GenBank/DDBJ whole genome shotgun (WGS) entry which is preliminary data.</text>
</comment>
<evidence type="ECO:0000256" key="6">
    <source>
        <dbReference type="ARBA" id="ARBA00023192"/>
    </source>
</evidence>
<dbReference type="SUPFAM" id="SSF54631">
    <property type="entry name" value="CBS-domain pair"/>
    <property type="match status" value="1"/>
</dbReference>
<evidence type="ECO:0000256" key="5">
    <source>
        <dbReference type="ARBA" id="ARBA00022898"/>
    </source>
</evidence>
<dbReference type="Pfam" id="PF00291">
    <property type="entry name" value="PALP"/>
    <property type="match status" value="1"/>
</dbReference>
<dbReference type="SUPFAM" id="SSF53686">
    <property type="entry name" value="Tryptophan synthase beta subunit-like PLP-dependent enzymes"/>
    <property type="match status" value="1"/>
</dbReference>
<comment type="cofactor">
    <cofactor evidence="1">
        <name>pyridoxal 5'-phosphate</name>
        <dbReference type="ChEBI" id="CHEBI:597326"/>
    </cofactor>
</comment>
<comment type="similarity">
    <text evidence="2">Belongs to the cysteine synthase/cystathionine beta-synthase family.</text>
</comment>
<keyword evidence="6" id="KW-0198">Cysteine biosynthesis</keyword>
<evidence type="ECO:0000256" key="7">
    <source>
        <dbReference type="PROSITE-ProRule" id="PRU00703"/>
    </source>
</evidence>
<keyword evidence="10" id="KW-1185">Reference proteome</keyword>
<dbReference type="Pfam" id="PF00571">
    <property type="entry name" value="CBS"/>
    <property type="match status" value="1"/>
</dbReference>
<dbReference type="InterPro" id="IPR001926">
    <property type="entry name" value="TrpB-like_PALP"/>
</dbReference>
<dbReference type="PROSITE" id="PS51371">
    <property type="entry name" value="CBS"/>
    <property type="match status" value="1"/>
</dbReference>